<dbReference type="OrthoDB" id="9798935at2"/>
<dbReference type="Gene3D" id="2.40.40.10">
    <property type="entry name" value="RlpA-like domain"/>
    <property type="match status" value="1"/>
</dbReference>
<keyword evidence="5" id="KW-1185">Reference proteome</keyword>
<organism evidence="4 5">
    <name type="scientific">Planomicrobium soli</name>
    <dbReference type="NCBI Taxonomy" id="1176648"/>
    <lineage>
        <taxon>Bacteria</taxon>
        <taxon>Bacillati</taxon>
        <taxon>Bacillota</taxon>
        <taxon>Bacilli</taxon>
        <taxon>Bacillales</taxon>
        <taxon>Caryophanaceae</taxon>
        <taxon>Planomicrobium</taxon>
    </lineage>
</organism>
<keyword evidence="2" id="KW-1133">Transmembrane helix</keyword>
<dbReference type="Pfam" id="PF07501">
    <property type="entry name" value="G5"/>
    <property type="match status" value="1"/>
</dbReference>
<name>A0A2P8FZH5_9BACL</name>
<dbReference type="CDD" id="cd22786">
    <property type="entry name" value="DPBB_YuiC-like"/>
    <property type="match status" value="1"/>
</dbReference>
<proteinExistence type="predicted"/>
<dbReference type="Proteomes" id="UP000242682">
    <property type="component" value="Unassembled WGS sequence"/>
</dbReference>
<dbReference type="InterPro" id="IPR010611">
    <property type="entry name" value="3D_dom"/>
</dbReference>
<dbReference type="SUPFAM" id="SSF50685">
    <property type="entry name" value="Barwin-like endoglucanases"/>
    <property type="match status" value="1"/>
</dbReference>
<keyword evidence="1" id="KW-0732">Signal</keyword>
<reference evidence="4 5" key="1">
    <citation type="submission" date="2018-03" db="EMBL/GenBank/DDBJ databases">
        <title>Genomic Encyclopedia of Type Strains, Phase III (KMG-III): the genomes of soil and plant-associated and newly described type strains.</title>
        <authorList>
            <person name="Whitman W."/>
        </authorList>
    </citation>
    <scope>NUCLEOTIDE SEQUENCE [LARGE SCALE GENOMIC DNA]</scope>
    <source>
        <strain evidence="4 5">CGMCC 1.12259</strain>
    </source>
</reference>
<dbReference type="PANTHER" id="PTHR39160:SF4">
    <property type="entry name" value="RESUSCITATION-PROMOTING FACTOR RPFB"/>
    <property type="match status" value="1"/>
</dbReference>
<dbReference type="RefSeq" id="WP_106534681.1">
    <property type="nucleotide sequence ID" value="NZ_PYAT01000018.1"/>
</dbReference>
<dbReference type="GO" id="GO:0019867">
    <property type="term" value="C:outer membrane"/>
    <property type="evidence" value="ECO:0007669"/>
    <property type="project" value="InterPro"/>
</dbReference>
<evidence type="ECO:0000256" key="2">
    <source>
        <dbReference type="SAM" id="Phobius"/>
    </source>
</evidence>
<dbReference type="AlphaFoldDB" id="A0A2P8FZH5"/>
<protein>
    <submittedName>
        <fullName evidence="4">Uncharacterized protein YabE (DUF348 family)</fullName>
    </submittedName>
</protein>
<dbReference type="GO" id="GO:0004553">
    <property type="term" value="F:hydrolase activity, hydrolyzing O-glycosyl compounds"/>
    <property type="evidence" value="ECO:0007669"/>
    <property type="project" value="InterPro"/>
</dbReference>
<dbReference type="Pfam" id="PF03990">
    <property type="entry name" value="DUF348"/>
    <property type="match status" value="3"/>
</dbReference>
<comment type="caution">
    <text evidence="4">The sequence shown here is derived from an EMBL/GenBank/DDBJ whole genome shotgun (WGS) entry which is preliminary data.</text>
</comment>
<dbReference type="GO" id="GO:0009254">
    <property type="term" value="P:peptidoglycan turnover"/>
    <property type="evidence" value="ECO:0007669"/>
    <property type="project" value="InterPro"/>
</dbReference>
<dbReference type="Gene3D" id="2.20.230.10">
    <property type="entry name" value="Resuscitation-promoting factor rpfb"/>
    <property type="match status" value="1"/>
</dbReference>
<dbReference type="InterPro" id="IPR036908">
    <property type="entry name" value="RlpA-like_sf"/>
</dbReference>
<evidence type="ECO:0000256" key="1">
    <source>
        <dbReference type="ARBA" id="ARBA00022729"/>
    </source>
</evidence>
<dbReference type="SMART" id="SM01208">
    <property type="entry name" value="G5"/>
    <property type="match status" value="1"/>
</dbReference>
<sequence>MSREANNSKAAKSFKGKSLVATIITVLMFAAVLTFAIYEGTKNTITITANGQTKEVKTHAKTVGEFLKEQEIKVTEDDYLSQSASASIEGDTKIEWDEAEQYTVTVDGETKTARTTKNTVADILAKAEIEVTEHDKVSPALKEEVDEDTAISVDKAFEVTLLDGLEKKKAWSTSTTVADFLKQQKVSLSELDRVEKGMDEKVLPNSEVKIVRVEKVTDVVEDSVKFAAETKKDSSLLKGEEKIVQKGEKGVVKKTYAVVKENGKEVKRDLKKEKVVKEPKKQITAVGTKVVVAAVSRGKDTTRATKKEAAQEKTVKASASVKKAEPKAEKASEPAGKELIVSATAYTASCAGCSGITATGINLKSNPGLKVIAVDPSVIPLGSKVWVEGYGHAIAGDTGGAIKGNKIDLFIADQSAALAFGRKQVKIKILN</sequence>
<evidence type="ECO:0000259" key="3">
    <source>
        <dbReference type="PROSITE" id="PS51109"/>
    </source>
</evidence>
<dbReference type="InterPro" id="IPR011098">
    <property type="entry name" value="G5_dom"/>
</dbReference>
<evidence type="ECO:0000313" key="5">
    <source>
        <dbReference type="Proteomes" id="UP000242682"/>
    </source>
</evidence>
<dbReference type="Pfam" id="PF06725">
    <property type="entry name" value="3D"/>
    <property type="match status" value="1"/>
</dbReference>
<dbReference type="InterPro" id="IPR051933">
    <property type="entry name" value="Resuscitation_pf_RpfB"/>
</dbReference>
<keyword evidence="2" id="KW-0472">Membrane</keyword>
<feature type="domain" description="G5" evidence="3">
    <location>
        <begin position="210"/>
        <end position="290"/>
    </location>
</feature>
<feature type="transmembrane region" description="Helical" evidence="2">
    <location>
        <begin position="20"/>
        <end position="38"/>
    </location>
</feature>
<dbReference type="PROSITE" id="PS51109">
    <property type="entry name" value="G5"/>
    <property type="match status" value="1"/>
</dbReference>
<dbReference type="EMBL" id="PYAT01000018">
    <property type="protein sequence ID" value="PSL27114.1"/>
    <property type="molecule type" value="Genomic_DNA"/>
</dbReference>
<dbReference type="PANTHER" id="PTHR39160">
    <property type="entry name" value="CELL WALL-BINDING PROTEIN YOCH"/>
    <property type="match status" value="1"/>
</dbReference>
<dbReference type="InterPro" id="IPR007137">
    <property type="entry name" value="DUF348"/>
</dbReference>
<gene>
    <name evidence="4" type="ORF">B0H99_11817</name>
</gene>
<accession>A0A2P8FZH5</accession>
<keyword evidence="2" id="KW-0812">Transmembrane</keyword>
<evidence type="ECO:0000313" key="4">
    <source>
        <dbReference type="EMBL" id="PSL27114.1"/>
    </source>
</evidence>